<dbReference type="InterPro" id="IPR016945">
    <property type="entry name" value="UCP030092"/>
</dbReference>
<gene>
    <name evidence="2" type="ORF">NCTC13940_00619</name>
</gene>
<feature type="transmembrane region" description="Helical" evidence="1">
    <location>
        <begin position="12"/>
        <end position="31"/>
    </location>
</feature>
<protein>
    <submittedName>
        <fullName evidence="2">Protein of uncharacterized function (DUF3397)</fullName>
    </submittedName>
</protein>
<feature type="transmembrane region" description="Helical" evidence="1">
    <location>
        <begin position="38"/>
        <end position="59"/>
    </location>
</feature>
<dbReference type="Proteomes" id="UP000250257">
    <property type="component" value="Unassembled WGS sequence"/>
</dbReference>
<accession>A0A2X3H323</accession>
<dbReference type="Pfam" id="PF11877">
    <property type="entry name" value="DUF3397"/>
    <property type="match status" value="1"/>
</dbReference>
<evidence type="ECO:0000313" key="3">
    <source>
        <dbReference type="Proteomes" id="UP000250257"/>
    </source>
</evidence>
<dbReference type="AlphaFoldDB" id="A0A2X3H323"/>
<keyword evidence="1" id="KW-0472">Membrane</keyword>
<sequence>MFNWLTDITSIFIVLPIAVFTVVACFMTYVFKRPRYAFKIACDFSTIFLIIAVHFFMKLLFGKSFLLYILLFLFIIGIAIIFMFAKRDGEIHIKRTIRVYWRICFFVFSLLYIILFLIGLIMGIAQMLG</sequence>
<reference evidence="2 3" key="1">
    <citation type="submission" date="2018-06" db="EMBL/GenBank/DDBJ databases">
        <authorList>
            <consortium name="Pathogen Informatics"/>
            <person name="Doyle S."/>
        </authorList>
    </citation>
    <scope>NUCLEOTIDE SEQUENCE [LARGE SCALE GENOMIC DNA]</scope>
    <source>
        <strain evidence="2 3">NCTC13940</strain>
    </source>
</reference>
<keyword evidence="1" id="KW-1133">Transmembrane helix</keyword>
<dbReference type="EMBL" id="UAWT01000005">
    <property type="protein sequence ID" value="SQC66951.1"/>
    <property type="molecule type" value="Genomic_DNA"/>
</dbReference>
<keyword evidence="1" id="KW-0812">Transmembrane</keyword>
<name>A0A2X3H323_9LIST</name>
<dbReference type="PIRSF" id="PIRSF030092">
    <property type="entry name" value="UCP030092"/>
    <property type="match status" value="1"/>
</dbReference>
<dbReference type="STRING" id="1214117.LFLEISCH_01706"/>
<evidence type="ECO:0000313" key="2">
    <source>
        <dbReference type="EMBL" id="SQC66951.1"/>
    </source>
</evidence>
<evidence type="ECO:0000256" key="1">
    <source>
        <dbReference type="SAM" id="Phobius"/>
    </source>
</evidence>
<proteinExistence type="predicted"/>
<feature type="transmembrane region" description="Helical" evidence="1">
    <location>
        <begin position="105"/>
        <end position="128"/>
    </location>
</feature>
<feature type="transmembrane region" description="Helical" evidence="1">
    <location>
        <begin position="65"/>
        <end position="85"/>
    </location>
</feature>
<dbReference type="InterPro" id="IPR024515">
    <property type="entry name" value="DUF3397"/>
</dbReference>
<dbReference type="RefSeq" id="WP_007472373.1">
    <property type="nucleotide sequence ID" value="NZ_UAWT01000005.1"/>
</dbReference>
<organism evidence="2 3">
    <name type="scientific">Listeria fleischmannii subsp. fleischmannii</name>
    <dbReference type="NCBI Taxonomy" id="1671902"/>
    <lineage>
        <taxon>Bacteria</taxon>
        <taxon>Bacillati</taxon>
        <taxon>Bacillota</taxon>
        <taxon>Bacilli</taxon>
        <taxon>Bacillales</taxon>
        <taxon>Listeriaceae</taxon>
        <taxon>Listeria</taxon>
    </lineage>
</organism>